<evidence type="ECO:0000313" key="3">
    <source>
        <dbReference type="RefSeq" id="XP_005098716.1"/>
    </source>
</evidence>
<proteinExistence type="predicted"/>
<feature type="compositionally biased region" description="Basic and acidic residues" evidence="1">
    <location>
        <begin position="995"/>
        <end position="1012"/>
    </location>
</feature>
<feature type="compositionally biased region" description="Polar residues" evidence="1">
    <location>
        <begin position="349"/>
        <end position="360"/>
    </location>
</feature>
<feature type="region of interest" description="Disordered" evidence="1">
    <location>
        <begin position="118"/>
        <end position="164"/>
    </location>
</feature>
<evidence type="ECO:0000256" key="1">
    <source>
        <dbReference type="SAM" id="MobiDB-lite"/>
    </source>
</evidence>
<keyword evidence="2" id="KW-1185">Reference proteome</keyword>
<feature type="region of interest" description="Disordered" evidence="1">
    <location>
        <begin position="177"/>
        <end position="231"/>
    </location>
</feature>
<feature type="compositionally biased region" description="Basic and acidic residues" evidence="1">
    <location>
        <begin position="118"/>
        <end position="142"/>
    </location>
</feature>
<feature type="compositionally biased region" description="Basic and acidic residues" evidence="1">
    <location>
        <begin position="717"/>
        <end position="733"/>
    </location>
</feature>
<dbReference type="RefSeq" id="XP_005098716.1">
    <property type="nucleotide sequence ID" value="XM_005098659.3"/>
</dbReference>
<gene>
    <name evidence="3" type="primary">LOC101850335</name>
</gene>
<accession>A0ABM0JPU8</accession>
<organism evidence="2 3">
    <name type="scientific">Aplysia californica</name>
    <name type="common">California sea hare</name>
    <dbReference type="NCBI Taxonomy" id="6500"/>
    <lineage>
        <taxon>Eukaryota</taxon>
        <taxon>Metazoa</taxon>
        <taxon>Spiralia</taxon>
        <taxon>Lophotrochozoa</taxon>
        <taxon>Mollusca</taxon>
        <taxon>Gastropoda</taxon>
        <taxon>Heterobranchia</taxon>
        <taxon>Euthyneura</taxon>
        <taxon>Tectipleura</taxon>
        <taxon>Aplysiida</taxon>
        <taxon>Aplysioidea</taxon>
        <taxon>Aplysiidae</taxon>
        <taxon>Aplysia</taxon>
    </lineage>
</organism>
<protein>
    <submittedName>
        <fullName evidence="3">Uncharacterized protein LOC101850335</fullName>
    </submittedName>
</protein>
<evidence type="ECO:0000313" key="2">
    <source>
        <dbReference type="Proteomes" id="UP000694888"/>
    </source>
</evidence>
<feature type="region of interest" description="Disordered" evidence="1">
    <location>
        <begin position="994"/>
        <end position="1023"/>
    </location>
</feature>
<feature type="compositionally biased region" description="Polar residues" evidence="1">
    <location>
        <begin position="1014"/>
        <end position="1023"/>
    </location>
</feature>
<feature type="region of interest" description="Disordered" evidence="1">
    <location>
        <begin position="348"/>
        <end position="368"/>
    </location>
</feature>
<feature type="compositionally biased region" description="Low complexity" evidence="1">
    <location>
        <begin position="36"/>
        <end position="46"/>
    </location>
</feature>
<dbReference type="Proteomes" id="UP000694888">
    <property type="component" value="Unplaced"/>
</dbReference>
<sequence>MAKGSNMDVEDSSDCERGKVGKKRHNTRSLDNPMVTTDSSTTGNDSNKCHEELQTNTEEERRRKAALAAKKHHACAKIKRAKLIQKNEDLSNEQLQLLRDIDRLMEKQERLQDLLDHHNCSDDQDTAHQLDMREPSWKEKDNLPTTVRPETVSLHSPEQASQSRVTCDIGLETKSVESDLVAEDESEQTLSSQVKNTDKTDSEDLQKSTVISPCRSRESSQNGTVQQNETVPQNETIHQIEKVQQNEIVQQNDFQRQVQMLRSKPIWTHPVDLPGKKDVELMEALCHNSKWMSGTVVTFDKVGKSVDDAAQASKQSGGRSKSESACASAQLALVPEVLRSGRQEILRANGQTRHNSASSSRRPKLAQVQVVRRVSHEELSASSAGQGHKLDPLSSPVVMISEVDNGKVFETVVTRPQTCTDLVSGQGKKSEKLLASLRETRFQSVERPAVGVQKLNTPPAHHIATHVLRGLPLSSQSGEVRVEKLPTTVTEGMTPLDQQVKEQTPRGSSERQKHVLVEERGERQKCVVVEERGERQKCVVVEERGERQKCVVVEERGERQKCVVVEERGERQKCVVVEERGERQKCVVVEERGERQKCVVVEERGIKAEKGEPVLSAEERAVSDVFTQRRAGGVGSCTGGVSVSADGVCVRPVLVQEFLKVDPAVVEGRAERSSALPPQSLIGIVAKGPWKTSSDFGLKAFSDSARRKVTPVTVNGDKPKLESVTDRHIGGDREKSPQTLILRPVDCVKVEAVHHVHVDQSHLPVFCNSPDGDAAATTQDLSLPLTKTSPKPSSGSTDMNIPVFIQDCVDTMDCKQSVVSVGSVSKATTSCMFTPPAPVLSQQVGSGYRFLLEINEDGIKKTYPFPFANAPKFVTSSTFSESSNTKAVSICSVKTAAVAAVTSLPDVSETPLEKKFSVQSSTARMPDEALSIKQKNLLPSTDIFGEFSSPEPLTSQEKISSFSKFGNYEKNPFRTFVPKRSPWTAASLRTAQCEGKVERTGQDESADWEHGKVSGSTLTTAPLPTNLKEHRKANVSVLSFDTTAKKRRVSAEATHSVVPSQPTAGKRTKLVCESERLNSAAAKLRAGKKTKSRIYKPRFHHLERAVSIISESLVR</sequence>
<feature type="region of interest" description="Disordered" evidence="1">
    <location>
        <begin position="713"/>
        <end position="733"/>
    </location>
</feature>
<reference evidence="3" key="1">
    <citation type="submission" date="2025-08" db="UniProtKB">
        <authorList>
            <consortium name="RefSeq"/>
        </authorList>
    </citation>
    <scope>IDENTIFICATION</scope>
</reference>
<feature type="region of interest" description="Disordered" evidence="1">
    <location>
        <begin position="1"/>
        <end position="71"/>
    </location>
</feature>
<feature type="compositionally biased region" description="Basic and acidic residues" evidence="1">
    <location>
        <begin position="47"/>
        <end position="62"/>
    </location>
</feature>
<name>A0ABM0JPU8_APLCA</name>
<feature type="compositionally biased region" description="Basic and acidic residues" evidence="1">
    <location>
        <begin position="196"/>
        <end position="206"/>
    </location>
</feature>
<feature type="compositionally biased region" description="Polar residues" evidence="1">
    <location>
        <begin position="219"/>
        <end position="231"/>
    </location>
</feature>
<dbReference type="GeneID" id="101850335"/>
<feature type="compositionally biased region" description="Polar residues" evidence="1">
    <location>
        <begin position="153"/>
        <end position="164"/>
    </location>
</feature>